<proteinExistence type="predicted"/>
<organism evidence="4 5">
    <name type="scientific">Kalanchoe fedtschenkoi</name>
    <name type="common">Lavender scallops</name>
    <name type="synonym">South American air plant</name>
    <dbReference type="NCBI Taxonomy" id="63787"/>
    <lineage>
        <taxon>Eukaryota</taxon>
        <taxon>Viridiplantae</taxon>
        <taxon>Streptophyta</taxon>
        <taxon>Embryophyta</taxon>
        <taxon>Tracheophyta</taxon>
        <taxon>Spermatophyta</taxon>
        <taxon>Magnoliopsida</taxon>
        <taxon>eudicotyledons</taxon>
        <taxon>Gunneridae</taxon>
        <taxon>Pentapetalae</taxon>
        <taxon>Saxifragales</taxon>
        <taxon>Crassulaceae</taxon>
        <taxon>Kalanchoe</taxon>
    </lineage>
</organism>
<dbReference type="InterPro" id="IPR002885">
    <property type="entry name" value="PPR_rpt"/>
</dbReference>
<dbReference type="PROSITE" id="PS51375">
    <property type="entry name" value="PPR"/>
    <property type="match status" value="4"/>
</dbReference>
<dbReference type="FunFam" id="1.25.40.10:FF:001552">
    <property type="entry name" value="Predicted protein"/>
    <property type="match status" value="1"/>
</dbReference>
<feature type="region of interest" description="Disordered" evidence="3">
    <location>
        <begin position="44"/>
        <end position="67"/>
    </location>
</feature>
<reference evidence="4" key="1">
    <citation type="submission" date="2021-01" db="UniProtKB">
        <authorList>
            <consortium name="EnsemblPlants"/>
        </authorList>
    </citation>
    <scope>IDENTIFICATION</scope>
</reference>
<evidence type="ECO:0008006" key="6">
    <source>
        <dbReference type="Google" id="ProtNLM"/>
    </source>
</evidence>
<feature type="compositionally biased region" description="Acidic residues" evidence="3">
    <location>
        <begin position="779"/>
        <end position="801"/>
    </location>
</feature>
<feature type="repeat" description="PPR" evidence="2">
    <location>
        <begin position="517"/>
        <end position="551"/>
    </location>
</feature>
<feature type="compositionally biased region" description="Basic and acidic residues" evidence="3">
    <location>
        <begin position="810"/>
        <end position="820"/>
    </location>
</feature>
<dbReference type="PANTHER" id="PTHR46935">
    <property type="entry name" value="OS01G0674700 PROTEIN"/>
    <property type="match status" value="1"/>
</dbReference>
<dbReference type="PANTHER" id="PTHR46935:SF2">
    <property type="entry name" value="PENTACOTRIPEPTIDE-REPEAT REGION OF PRORP DOMAIN-CONTAINING PROTEIN"/>
    <property type="match status" value="1"/>
</dbReference>
<dbReference type="InterPro" id="IPR044645">
    <property type="entry name" value="DG1/EMB2279-like"/>
</dbReference>
<dbReference type="Proteomes" id="UP000594263">
    <property type="component" value="Unplaced"/>
</dbReference>
<sequence>MEASAGAPRIAQPRFEPDTEAIKLRLLNKGVNPTPKIIHTLRKKEIQKSTRKASKSAAAAPGQLTDSEKRAVAEDVHFLTLRQEYKEFVRAVGKVEERDAPGAVMVGRPWEGVERAALREAAGGRGEYGGEGLRGEALMELGRVLEGRRREEVMWVLDDDVEVGERRMEEKGEWDGSRRRTRTAAEAVQFLIDRLSAAKLNVKDWKLGRMMKQSQLEFNEGQLLRVVEGLGEKGLWKHALSVVEWAYEDNGRKQLKSRFVYTKLLAVLGKAGMPQEALRIFNSMCGDRHLYPDMAAYRSISVTLGQSGLLKELLEVIESLQNPSAQVLKMRRRNWDPTLQPDIVVYNAVVNACVAPHQWKGVSWVFQQMRKNSVKPDGASYGLAMEVMLRSRKYGLVHDYFQKMRKSGGAPKALSYKVLVRAFWEEGRVDEAVDAVRDMEKRGVVGTASVYYELVCCLCNNGRWRDAMMEVQKLKQTPLTRPLEVTFTGMIASAMNGGYIEDCVSLFEHMQDHCAPNIGTVNIMLKVYGKNDMFAKARALFEEIKAGGADNDAKNDSKVQLRRRGAAILPDAFTYASMLEASAKAHQWEYFEYVYKEMTLSGHQLDQSKHSSMLVEASKAGKVHLLEHAFDKTLEAGEVPHVSFFIELICQAAANLNLDRAVTLVRTLGYAPTILSEVRWTEIFEKNVDRMGGDILVALLGRLRGSDMPEEPTILNMVASLESICGRNEKFSNAKQLPGPIKFNGNSSLANDYQPGNGIASEETSEMDDFIRELALDEAASDFDDDNDDDYMGLSDEEDEGVPSAGEILESWKKVGKDGGLDPPQLGRKSLMKYY</sequence>
<dbReference type="NCBIfam" id="TIGR00756">
    <property type="entry name" value="PPR"/>
    <property type="match status" value="3"/>
</dbReference>
<dbReference type="GO" id="GO:0009507">
    <property type="term" value="C:chloroplast"/>
    <property type="evidence" value="ECO:0007669"/>
    <property type="project" value="EnsemblPlants"/>
</dbReference>
<accession>A0A7N0T5I1</accession>
<dbReference type="GO" id="GO:0009658">
    <property type="term" value="P:chloroplast organization"/>
    <property type="evidence" value="ECO:0007669"/>
    <property type="project" value="EnsemblPlants"/>
</dbReference>
<dbReference type="OMA" id="WKFSRLM"/>
<keyword evidence="1" id="KW-0677">Repeat</keyword>
<feature type="repeat" description="PPR" evidence="2">
    <location>
        <begin position="342"/>
        <end position="376"/>
    </location>
</feature>
<dbReference type="Pfam" id="PF01535">
    <property type="entry name" value="PPR"/>
    <property type="match status" value="4"/>
</dbReference>
<dbReference type="GO" id="GO:0042793">
    <property type="term" value="P:plastid transcription"/>
    <property type="evidence" value="ECO:0007669"/>
    <property type="project" value="EnsemblPlants"/>
</dbReference>
<dbReference type="Gene3D" id="1.25.40.10">
    <property type="entry name" value="Tetratricopeptide repeat domain"/>
    <property type="match status" value="3"/>
</dbReference>
<protein>
    <recommendedName>
        <fullName evidence="6">Pentatricopeptide repeat-containing protein</fullName>
    </recommendedName>
</protein>
<feature type="region of interest" description="Disordered" evidence="3">
    <location>
        <begin position="778"/>
        <end position="835"/>
    </location>
</feature>
<dbReference type="Pfam" id="PF13812">
    <property type="entry name" value="PPR_3"/>
    <property type="match status" value="1"/>
</dbReference>
<feature type="repeat" description="PPR" evidence="2">
    <location>
        <begin position="412"/>
        <end position="446"/>
    </location>
</feature>
<name>A0A7N0T5I1_KALFE</name>
<evidence type="ECO:0000256" key="2">
    <source>
        <dbReference type="PROSITE-ProRule" id="PRU00708"/>
    </source>
</evidence>
<evidence type="ECO:0000313" key="4">
    <source>
        <dbReference type="EnsemblPlants" id="Kaladp0023s0057.1.v1.1"/>
    </source>
</evidence>
<keyword evidence="5" id="KW-1185">Reference proteome</keyword>
<dbReference type="Gramene" id="Kaladp0023s0057.1.v1.1">
    <property type="protein sequence ID" value="Kaladp0023s0057.1.v1.1"/>
    <property type="gene ID" value="Kaladp0023s0057.v1.1"/>
</dbReference>
<evidence type="ECO:0000256" key="3">
    <source>
        <dbReference type="SAM" id="MobiDB-lite"/>
    </source>
</evidence>
<dbReference type="EnsemblPlants" id="Kaladp0023s0057.1.v1.1">
    <property type="protein sequence ID" value="Kaladp0023s0057.1.v1.1"/>
    <property type="gene ID" value="Kaladp0023s0057.v1.1"/>
</dbReference>
<evidence type="ECO:0000256" key="1">
    <source>
        <dbReference type="ARBA" id="ARBA00022737"/>
    </source>
</evidence>
<dbReference type="InterPro" id="IPR011990">
    <property type="entry name" value="TPR-like_helical_dom_sf"/>
</dbReference>
<dbReference type="AlphaFoldDB" id="A0A7N0T5I1"/>
<evidence type="ECO:0000313" key="5">
    <source>
        <dbReference type="Proteomes" id="UP000594263"/>
    </source>
</evidence>
<feature type="repeat" description="PPR" evidence="2">
    <location>
        <begin position="571"/>
        <end position="605"/>
    </location>
</feature>